<dbReference type="AlphaFoldDB" id="A0AAN6SRT1"/>
<dbReference type="Pfam" id="PF10604">
    <property type="entry name" value="Polyketide_cyc2"/>
    <property type="match status" value="1"/>
</dbReference>
<dbReference type="EMBL" id="MU854393">
    <property type="protein sequence ID" value="KAK4039756.1"/>
    <property type="molecule type" value="Genomic_DNA"/>
</dbReference>
<reference evidence="2" key="1">
    <citation type="journal article" date="2023" name="Mol. Phylogenet. Evol.">
        <title>Genome-scale phylogeny and comparative genomics of the fungal order Sordariales.</title>
        <authorList>
            <person name="Hensen N."/>
            <person name="Bonometti L."/>
            <person name="Westerberg I."/>
            <person name="Brannstrom I.O."/>
            <person name="Guillou S."/>
            <person name="Cros-Aarteil S."/>
            <person name="Calhoun S."/>
            <person name="Haridas S."/>
            <person name="Kuo A."/>
            <person name="Mondo S."/>
            <person name="Pangilinan J."/>
            <person name="Riley R."/>
            <person name="LaButti K."/>
            <person name="Andreopoulos B."/>
            <person name="Lipzen A."/>
            <person name="Chen C."/>
            <person name="Yan M."/>
            <person name="Daum C."/>
            <person name="Ng V."/>
            <person name="Clum A."/>
            <person name="Steindorff A."/>
            <person name="Ohm R.A."/>
            <person name="Martin F."/>
            <person name="Silar P."/>
            <person name="Natvig D.O."/>
            <person name="Lalanne C."/>
            <person name="Gautier V."/>
            <person name="Ament-Velasquez S.L."/>
            <person name="Kruys A."/>
            <person name="Hutchinson M.I."/>
            <person name="Powell A.J."/>
            <person name="Barry K."/>
            <person name="Miller A.N."/>
            <person name="Grigoriev I.V."/>
            <person name="Debuchy R."/>
            <person name="Gladieux P."/>
            <person name="Hiltunen Thoren M."/>
            <person name="Johannesson H."/>
        </authorList>
    </citation>
    <scope>NUCLEOTIDE SEQUENCE [LARGE SCALE GENOMIC DNA]</scope>
    <source>
        <strain evidence="2">CBS 284.82</strain>
    </source>
</reference>
<proteinExistence type="predicted"/>
<dbReference type="Gene3D" id="3.30.530.20">
    <property type="match status" value="1"/>
</dbReference>
<dbReference type="PANTHER" id="PTHR36166:SF1">
    <property type="entry name" value="SRPBCC DOMAIN-CONTAINING PROTEIN"/>
    <property type="match status" value="1"/>
</dbReference>
<protein>
    <recommendedName>
        <fullName evidence="3">SRPBCC domain-containing protein</fullName>
    </recommendedName>
</protein>
<sequence length="148" mass="16594">MVHISAEIEINRSPDEVRAVLLDFNHWSAWLTTGLAITSPKSKPGLELKPGDRLHSDFRGTVVKPKVLTNTPATFEWRGRFMGVLLIGQRRFFFKKSEKTPGGTTLVQNEDIKGALAFLFKKNEGQGKIAREAMAQFNQEIKARAEAL</sequence>
<dbReference type="InterPro" id="IPR019587">
    <property type="entry name" value="Polyketide_cyclase/dehydratase"/>
</dbReference>
<evidence type="ECO:0008006" key="3">
    <source>
        <dbReference type="Google" id="ProtNLM"/>
    </source>
</evidence>
<name>A0AAN6SRT1_9PEZI</name>
<comment type="caution">
    <text evidence="1">The sequence shown here is derived from an EMBL/GenBank/DDBJ whole genome shotgun (WGS) entry which is preliminary data.</text>
</comment>
<dbReference type="InterPro" id="IPR023393">
    <property type="entry name" value="START-like_dom_sf"/>
</dbReference>
<dbReference type="Proteomes" id="UP001303115">
    <property type="component" value="Unassembled WGS sequence"/>
</dbReference>
<organism evidence="1 2">
    <name type="scientific">Parachaetomium inaequale</name>
    <dbReference type="NCBI Taxonomy" id="2588326"/>
    <lineage>
        <taxon>Eukaryota</taxon>
        <taxon>Fungi</taxon>
        <taxon>Dikarya</taxon>
        <taxon>Ascomycota</taxon>
        <taxon>Pezizomycotina</taxon>
        <taxon>Sordariomycetes</taxon>
        <taxon>Sordariomycetidae</taxon>
        <taxon>Sordariales</taxon>
        <taxon>Chaetomiaceae</taxon>
        <taxon>Parachaetomium</taxon>
    </lineage>
</organism>
<gene>
    <name evidence="1" type="ORF">C8A01DRAFT_46859</name>
</gene>
<dbReference type="SUPFAM" id="SSF55961">
    <property type="entry name" value="Bet v1-like"/>
    <property type="match status" value="1"/>
</dbReference>
<evidence type="ECO:0000313" key="1">
    <source>
        <dbReference type="EMBL" id="KAK4039756.1"/>
    </source>
</evidence>
<evidence type="ECO:0000313" key="2">
    <source>
        <dbReference type="Proteomes" id="UP001303115"/>
    </source>
</evidence>
<dbReference type="PANTHER" id="PTHR36166">
    <property type="entry name" value="CHROMOSOME 9, WHOLE GENOME SHOTGUN SEQUENCE"/>
    <property type="match status" value="1"/>
</dbReference>
<keyword evidence="2" id="KW-1185">Reference proteome</keyword>
<accession>A0AAN6SRT1</accession>
<dbReference type="CDD" id="cd07822">
    <property type="entry name" value="SRPBCC_4"/>
    <property type="match status" value="1"/>
</dbReference>